<dbReference type="InterPro" id="IPR018247">
    <property type="entry name" value="EF_Hand_1_Ca_BS"/>
</dbReference>
<dbReference type="PROSITE" id="PS00018">
    <property type="entry name" value="EF_HAND_1"/>
    <property type="match status" value="1"/>
</dbReference>
<evidence type="ECO:0000313" key="3">
    <source>
        <dbReference type="EMBL" id="MDX8491794.1"/>
    </source>
</evidence>
<evidence type="ECO:0000256" key="1">
    <source>
        <dbReference type="SAM" id="MobiDB-lite"/>
    </source>
</evidence>
<feature type="compositionally biased region" description="Basic and acidic residues" evidence="1">
    <location>
        <begin position="10"/>
        <end position="31"/>
    </location>
</feature>
<dbReference type="PROSITE" id="PS50222">
    <property type="entry name" value="EF_HAND_2"/>
    <property type="match status" value="1"/>
</dbReference>
<dbReference type="SUPFAM" id="SSF47473">
    <property type="entry name" value="EF-hand"/>
    <property type="match status" value="1"/>
</dbReference>
<dbReference type="Pfam" id="PF13202">
    <property type="entry name" value="EF-hand_5"/>
    <property type="match status" value="2"/>
</dbReference>
<keyword evidence="4" id="KW-1185">Reference proteome</keyword>
<accession>A0ABU4YXV7</accession>
<gene>
    <name evidence="3" type="ORF">RFN29_09400</name>
</gene>
<dbReference type="RefSeq" id="WP_320225819.1">
    <property type="nucleotide sequence ID" value="NZ_JAVIJB010000005.1"/>
</dbReference>
<dbReference type="InterPro" id="IPR011992">
    <property type="entry name" value="EF-hand-dom_pair"/>
</dbReference>
<dbReference type="Gene3D" id="1.10.238.10">
    <property type="entry name" value="EF-hand"/>
    <property type="match status" value="1"/>
</dbReference>
<sequence length="118" mass="13005">MIRQMIDEALQEKLQEDRAPEGGPRHGERWRRNAGGDPRMSHRMAGRSNWMGPRTMHGARMQILFAIVDADGDGALSQNEVQDAVGRIVNAADENGDGSIDMDEIQSFMHGSSGGKMQ</sequence>
<dbReference type="InterPro" id="IPR002048">
    <property type="entry name" value="EF_hand_dom"/>
</dbReference>
<name>A0ABU4YXV7_9HYPH</name>
<protein>
    <submittedName>
        <fullName evidence="3">EF-hand domain-containing protein</fullName>
    </submittedName>
</protein>
<reference evidence="3 4" key="1">
    <citation type="submission" date="2023-08" db="EMBL/GenBank/DDBJ databases">
        <title>Implementing the SeqCode for naming new Mesorhizobium species isolated from Vachellia karroo root nodules.</title>
        <authorList>
            <person name="Van Lill M."/>
        </authorList>
    </citation>
    <scope>NUCLEOTIDE SEQUENCE [LARGE SCALE GENOMIC DNA]</scope>
    <source>
        <strain evidence="3 4">VK22B</strain>
    </source>
</reference>
<feature type="region of interest" description="Disordered" evidence="1">
    <location>
        <begin position="10"/>
        <end position="53"/>
    </location>
</feature>
<evidence type="ECO:0000259" key="2">
    <source>
        <dbReference type="PROSITE" id="PS50222"/>
    </source>
</evidence>
<dbReference type="EMBL" id="JAVIJC010000007">
    <property type="protein sequence ID" value="MDX8491794.1"/>
    <property type="molecule type" value="Genomic_DNA"/>
</dbReference>
<proteinExistence type="predicted"/>
<evidence type="ECO:0000313" key="4">
    <source>
        <dbReference type="Proteomes" id="UP001271249"/>
    </source>
</evidence>
<feature type="domain" description="EF-hand" evidence="2">
    <location>
        <begin position="80"/>
        <end position="115"/>
    </location>
</feature>
<organism evidence="3 4">
    <name type="scientific">Mesorhizobium captivum</name>
    <dbReference type="NCBI Taxonomy" id="3072319"/>
    <lineage>
        <taxon>Bacteria</taxon>
        <taxon>Pseudomonadati</taxon>
        <taxon>Pseudomonadota</taxon>
        <taxon>Alphaproteobacteria</taxon>
        <taxon>Hyphomicrobiales</taxon>
        <taxon>Phyllobacteriaceae</taxon>
        <taxon>Mesorhizobium</taxon>
    </lineage>
</organism>
<comment type="caution">
    <text evidence="3">The sequence shown here is derived from an EMBL/GenBank/DDBJ whole genome shotgun (WGS) entry which is preliminary data.</text>
</comment>
<dbReference type="Proteomes" id="UP001271249">
    <property type="component" value="Unassembled WGS sequence"/>
</dbReference>